<keyword evidence="2 4" id="KW-0689">Ribosomal protein</keyword>
<reference evidence="9" key="1">
    <citation type="submission" date="2012-09" db="EMBL/GenBank/DDBJ databases">
        <authorList>
            <person name="Weinstock G."/>
            <person name="Sodergren E."/>
            <person name="Clifton S."/>
            <person name="Fulton L."/>
            <person name="Fulton B."/>
            <person name="Courtney L."/>
            <person name="Fronick C."/>
            <person name="Harrison M."/>
            <person name="Strong C."/>
            <person name="Farmer C."/>
            <person name="Delehaunty K."/>
            <person name="Markovic C."/>
            <person name="Hall O."/>
            <person name="Minx P."/>
            <person name="Tomlinson C."/>
            <person name="Mitreva M."/>
            <person name="Nelson J."/>
            <person name="Hou S."/>
            <person name="Wollam A."/>
            <person name="Pepin K.H."/>
            <person name="Johnson M."/>
            <person name="Bhonagiri V."/>
            <person name="Nash W.E."/>
            <person name="Suruliraj S."/>
            <person name="Warren W."/>
            <person name="Chinwalla A."/>
            <person name="Mardis E.R."/>
            <person name="Wilson R.K."/>
        </authorList>
    </citation>
    <scope>NUCLEOTIDE SEQUENCE [LARGE SCALE GENOMIC DNA]</scope>
    <source>
        <strain evidence="9">OS1</strain>
    </source>
</reference>
<dbReference type="HAMAP" id="MF_01341">
    <property type="entry name" value="Ribosomal_uL15"/>
    <property type="match status" value="1"/>
</dbReference>
<evidence type="ECO:0000256" key="1">
    <source>
        <dbReference type="ARBA" id="ARBA00007320"/>
    </source>
</evidence>
<dbReference type="Proteomes" id="UP000005273">
    <property type="component" value="Unassembled WGS sequence"/>
</dbReference>
<dbReference type="STRING" id="592015.HMPREF1705_03084"/>
<feature type="domain" description="Large ribosomal subunit protein uL15/eL18" evidence="7">
    <location>
        <begin position="78"/>
        <end position="146"/>
    </location>
</feature>
<feature type="region of interest" description="Disordered" evidence="6">
    <location>
        <begin position="1"/>
        <end position="56"/>
    </location>
</feature>
<dbReference type="OrthoDB" id="9810293at2"/>
<dbReference type="GO" id="GO:0022625">
    <property type="term" value="C:cytosolic large ribosomal subunit"/>
    <property type="evidence" value="ECO:0007669"/>
    <property type="project" value="TreeGrafter"/>
</dbReference>
<dbReference type="InterPro" id="IPR036227">
    <property type="entry name" value="Ribosomal_uL15/eL18_sf"/>
</dbReference>
<dbReference type="AlphaFoldDB" id="A0A0T5XBY1"/>
<dbReference type="EMBL" id="ACJX03000001">
    <property type="protein sequence ID" value="KRT35830.1"/>
    <property type="molecule type" value="Genomic_DNA"/>
</dbReference>
<dbReference type="InterPro" id="IPR001196">
    <property type="entry name" value="Ribosomal_uL15_CS"/>
</dbReference>
<dbReference type="RefSeq" id="WP_040348158.1">
    <property type="nucleotide sequence ID" value="NZ_ACJX03000001.1"/>
</dbReference>
<dbReference type="GO" id="GO:0019843">
    <property type="term" value="F:rRNA binding"/>
    <property type="evidence" value="ECO:0007669"/>
    <property type="project" value="UniProtKB-UniRule"/>
</dbReference>
<name>A0A0T5XBY1_9BACT</name>
<accession>A0A0T5XBY1</accession>
<keyword evidence="4" id="KW-0699">rRNA-binding</keyword>
<organism evidence="8 9">
    <name type="scientific">Acetomicrobium hydrogeniformans ATCC BAA-1850</name>
    <dbReference type="NCBI Taxonomy" id="592015"/>
    <lineage>
        <taxon>Bacteria</taxon>
        <taxon>Thermotogati</taxon>
        <taxon>Synergistota</taxon>
        <taxon>Synergistia</taxon>
        <taxon>Synergistales</taxon>
        <taxon>Acetomicrobiaceae</taxon>
        <taxon>Acetomicrobium</taxon>
    </lineage>
</organism>
<proteinExistence type="inferred from homology"/>
<evidence type="ECO:0000313" key="8">
    <source>
        <dbReference type="EMBL" id="KRT35830.1"/>
    </source>
</evidence>
<dbReference type="GO" id="GO:0006412">
    <property type="term" value="P:translation"/>
    <property type="evidence" value="ECO:0007669"/>
    <property type="project" value="UniProtKB-UniRule"/>
</dbReference>
<comment type="caution">
    <text evidence="8">The sequence shown here is derived from an EMBL/GenBank/DDBJ whole genome shotgun (WGS) entry which is preliminary data.</text>
</comment>
<protein>
    <recommendedName>
        <fullName evidence="4">Large ribosomal subunit protein uL15</fullName>
    </recommendedName>
</protein>
<evidence type="ECO:0000313" key="9">
    <source>
        <dbReference type="Proteomes" id="UP000005273"/>
    </source>
</evidence>
<dbReference type="PROSITE" id="PS00475">
    <property type="entry name" value="RIBOSOMAL_L15"/>
    <property type="match status" value="1"/>
</dbReference>
<comment type="similarity">
    <text evidence="1 4 5">Belongs to the universal ribosomal protein uL15 family.</text>
</comment>
<dbReference type="InterPro" id="IPR021131">
    <property type="entry name" value="Ribosomal_uL15/eL18"/>
</dbReference>
<dbReference type="GO" id="GO:0003735">
    <property type="term" value="F:structural constituent of ribosome"/>
    <property type="evidence" value="ECO:0007669"/>
    <property type="project" value="InterPro"/>
</dbReference>
<keyword evidence="4" id="KW-0694">RNA-binding</keyword>
<dbReference type="Gene3D" id="3.100.10.10">
    <property type="match status" value="1"/>
</dbReference>
<comment type="function">
    <text evidence="4">Binds to the 23S rRNA.</text>
</comment>
<dbReference type="PANTHER" id="PTHR12934:SF11">
    <property type="entry name" value="LARGE RIBOSOMAL SUBUNIT PROTEIN UL15M"/>
    <property type="match status" value="1"/>
</dbReference>
<dbReference type="InterPro" id="IPR030878">
    <property type="entry name" value="Ribosomal_uL15"/>
</dbReference>
<evidence type="ECO:0000259" key="7">
    <source>
        <dbReference type="Pfam" id="PF00828"/>
    </source>
</evidence>
<dbReference type="eggNOG" id="COG0200">
    <property type="taxonomic scope" value="Bacteria"/>
</dbReference>
<evidence type="ECO:0000256" key="2">
    <source>
        <dbReference type="ARBA" id="ARBA00022980"/>
    </source>
</evidence>
<dbReference type="InterPro" id="IPR005749">
    <property type="entry name" value="Ribosomal_uL15_bac-type"/>
</dbReference>
<dbReference type="SUPFAM" id="SSF52080">
    <property type="entry name" value="Ribosomal proteins L15p and L18e"/>
    <property type="match status" value="1"/>
</dbReference>
<dbReference type="PANTHER" id="PTHR12934">
    <property type="entry name" value="50S RIBOSOMAL PROTEIN L15"/>
    <property type="match status" value="1"/>
</dbReference>
<dbReference type="NCBIfam" id="TIGR01071">
    <property type="entry name" value="rplO_bact"/>
    <property type="match status" value="1"/>
</dbReference>
<comment type="subunit">
    <text evidence="4">Part of the 50S ribosomal subunit.</text>
</comment>
<evidence type="ECO:0000256" key="4">
    <source>
        <dbReference type="HAMAP-Rule" id="MF_01341"/>
    </source>
</evidence>
<feature type="compositionally biased region" description="Gly residues" evidence="6">
    <location>
        <begin position="22"/>
        <end position="31"/>
    </location>
</feature>
<keyword evidence="9" id="KW-1185">Reference proteome</keyword>
<feature type="compositionally biased region" description="Basic residues" evidence="6">
    <location>
        <begin position="12"/>
        <end position="21"/>
    </location>
</feature>
<evidence type="ECO:0000256" key="5">
    <source>
        <dbReference type="RuleBase" id="RU003888"/>
    </source>
</evidence>
<evidence type="ECO:0000256" key="6">
    <source>
        <dbReference type="SAM" id="MobiDB-lite"/>
    </source>
</evidence>
<keyword evidence="3 4" id="KW-0687">Ribonucleoprotein</keyword>
<sequence length="148" mass="16120">MRIHDLRAPMGARKKPKRVGRGKGSGHGGTATRGHKGQKARAGGNISPRFEGGQMPLVRRIPKRGFNNARFARKYQYVNIVTLDEKFGENATVTPEQMYEAGIIEDLQTPVKILAKGDITKPLTVKAHKFSANAKSKIESAGGKAEVI</sequence>
<evidence type="ECO:0000256" key="3">
    <source>
        <dbReference type="ARBA" id="ARBA00023274"/>
    </source>
</evidence>
<dbReference type="Pfam" id="PF00828">
    <property type="entry name" value="Ribosomal_L27A"/>
    <property type="match status" value="1"/>
</dbReference>
<gene>
    <name evidence="4" type="primary">rplO</name>
    <name evidence="8" type="ORF">HMPREF1705_03084</name>
</gene>